<evidence type="ECO:0000256" key="6">
    <source>
        <dbReference type="HAMAP-Rule" id="MF_00031"/>
    </source>
</evidence>
<keyword evidence="2 6" id="KW-0227">DNA damage</keyword>
<dbReference type="Pfam" id="PF01330">
    <property type="entry name" value="RuvA_N"/>
    <property type="match status" value="1"/>
</dbReference>
<dbReference type="NCBIfam" id="TIGR00084">
    <property type="entry name" value="ruvA"/>
    <property type="match status" value="1"/>
</dbReference>
<dbReference type="InterPro" id="IPR010994">
    <property type="entry name" value="RuvA_2-like"/>
</dbReference>
<dbReference type="AlphaFoldDB" id="A0A1F6X1P6"/>
<dbReference type="GO" id="GO:0005737">
    <property type="term" value="C:cytoplasm"/>
    <property type="evidence" value="ECO:0007669"/>
    <property type="project" value="UniProtKB-SubCell"/>
</dbReference>
<dbReference type="SUPFAM" id="SSF50249">
    <property type="entry name" value="Nucleic acid-binding proteins"/>
    <property type="match status" value="1"/>
</dbReference>
<evidence type="ECO:0000313" key="9">
    <source>
        <dbReference type="Proteomes" id="UP000185809"/>
    </source>
</evidence>
<comment type="subcellular location">
    <subcellularLocation>
        <location evidence="6">Cytoplasm</location>
    </subcellularLocation>
</comment>
<organism evidence="8 9">
    <name type="scientific">Candidatus Nomurabacteria bacterium RIFCSPLOWO2_01_FULL_33_24</name>
    <dbReference type="NCBI Taxonomy" id="1801765"/>
    <lineage>
        <taxon>Bacteria</taxon>
        <taxon>Candidatus Nomuraibacteriota</taxon>
    </lineage>
</organism>
<dbReference type="GO" id="GO:0009378">
    <property type="term" value="F:four-way junction helicase activity"/>
    <property type="evidence" value="ECO:0007669"/>
    <property type="project" value="InterPro"/>
</dbReference>
<reference evidence="8 9" key="1">
    <citation type="journal article" date="2016" name="Nat. Commun.">
        <title>Thousands of microbial genomes shed light on interconnected biogeochemical processes in an aquifer system.</title>
        <authorList>
            <person name="Anantharaman K."/>
            <person name="Brown C.T."/>
            <person name="Hug L.A."/>
            <person name="Sharon I."/>
            <person name="Castelle C.J."/>
            <person name="Probst A.J."/>
            <person name="Thomas B.C."/>
            <person name="Singh A."/>
            <person name="Wilkins M.J."/>
            <person name="Karaoz U."/>
            <person name="Brodie E.L."/>
            <person name="Williams K.H."/>
            <person name="Hubbard S.S."/>
            <person name="Banfield J.F."/>
        </authorList>
    </citation>
    <scope>NUCLEOTIDE SEQUENCE [LARGE SCALE GENOMIC DNA]</scope>
</reference>
<dbReference type="SUPFAM" id="SSF46929">
    <property type="entry name" value="DNA helicase RuvA subunit, C-terminal domain"/>
    <property type="match status" value="1"/>
</dbReference>
<comment type="caution">
    <text evidence="8">The sequence shown here is derived from an EMBL/GenBank/DDBJ whole genome shotgun (WGS) entry which is preliminary data.</text>
</comment>
<dbReference type="InterPro" id="IPR003583">
    <property type="entry name" value="Hlx-hairpin-Hlx_DNA-bd_motif"/>
</dbReference>
<dbReference type="InterPro" id="IPR036267">
    <property type="entry name" value="RuvA_C_sf"/>
</dbReference>
<comment type="function">
    <text evidence="6">The RuvA-RuvB-RuvC complex processes Holliday junction (HJ) DNA during genetic recombination and DNA repair, while the RuvA-RuvB complex plays an important role in the rescue of blocked DNA replication forks via replication fork reversal (RFR). RuvA specifically binds to HJ cruciform DNA, conferring on it an open structure. The RuvB hexamer acts as an ATP-dependent pump, pulling dsDNA into and through the RuvAB complex. HJ branch migration allows RuvC to scan DNA until it finds its consensus sequence, where it cleaves and resolves the cruciform DNA.</text>
</comment>
<dbReference type="InterPro" id="IPR012340">
    <property type="entry name" value="NA-bd_OB-fold"/>
</dbReference>
<keyword evidence="4 6" id="KW-0233">DNA recombination</keyword>
<sequence>MIYQISGKLTLVASDFVVIETGGVGYKIYVSSNTLSKIKKKEKGNVSLFIYQAVRENSLDLYGFYNNEELSFFEKLIGVSGIGPKSSLGILSLAPVETLSKAIGSGNTSYLTKISGIGKKTAERIVLELKDKLGLQKGGFEKIFKDEADVLEALLSLGYKSSEAREALKKIPDEIVGTSNRVKGALKILGNGGEN</sequence>
<evidence type="ECO:0000256" key="1">
    <source>
        <dbReference type="ARBA" id="ARBA00022490"/>
    </source>
</evidence>
<feature type="region of interest" description="Domain III" evidence="6">
    <location>
        <begin position="149"/>
        <end position="195"/>
    </location>
</feature>
<dbReference type="CDD" id="cd14332">
    <property type="entry name" value="UBA_RuvA_C"/>
    <property type="match status" value="1"/>
</dbReference>
<gene>
    <name evidence="6" type="primary">ruvA</name>
    <name evidence="8" type="ORF">A2995_01750</name>
</gene>
<evidence type="ECO:0000313" key="8">
    <source>
        <dbReference type="EMBL" id="OGI88057.1"/>
    </source>
</evidence>
<feature type="domain" description="Helix-hairpin-helix DNA-binding motif class 1" evidence="7">
    <location>
        <begin position="109"/>
        <end position="128"/>
    </location>
</feature>
<keyword evidence="5 6" id="KW-0234">DNA repair</keyword>
<dbReference type="EMBL" id="MFUP01000006">
    <property type="protein sequence ID" value="OGI88057.1"/>
    <property type="molecule type" value="Genomic_DNA"/>
</dbReference>
<dbReference type="HAMAP" id="MF_00031">
    <property type="entry name" value="DNA_HJ_migration_RuvA"/>
    <property type="match status" value="1"/>
</dbReference>
<dbReference type="SMART" id="SM00278">
    <property type="entry name" value="HhH1"/>
    <property type="match status" value="2"/>
</dbReference>
<protein>
    <recommendedName>
        <fullName evidence="6">Holliday junction branch migration complex subunit RuvA</fullName>
    </recommendedName>
</protein>
<dbReference type="Gene3D" id="1.10.8.10">
    <property type="entry name" value="DNA helicase RuvA subunit, C-terminal domain"/>
    <property type="match status" value="1"/>
</dbReference>
<keyword evidence="8" id="KW-0347">Helicase</keyword>
<feature type="domain" description="Helix-hairpin-helix DNA-binding motif class 1" evidence="7">
    <location>
        <begin position="74"/>
        <end position="93"/>
    </location>
</feature>
<comment type="domain">
    <text evidence="6">Has three domains with a flexible linker between the domains II and III and assumes an 'L' shape. Domain III is highly mobile and contacts RuvB.</text>
</comment>
<evidence type="ECO:0000259" key="7">
    <source>
        <dbReference type="SMART" id="SM00278"/>
    </source>
</evidence>
<comment type="similarity">
    <text evidence="6">Belongs to the RuvA family.</text>
</comment>
<dbReference type="GO" id="GO:0009379">
    <property type="term" value="C:Holliday junction helicase complex"/>
    <property type="evidence" value="ECO:0007669"/>
    <property type="project" value="InterPro"/>
</dbReference>
<dbReference type="GO" id="GO:0006310">
    <property type="term" value="P:DNA recombination"/>
    <property type="evidence" value="ECO:0007669"/>
    <property type="project" value="UniProtKB-UniRule"/>
</dbReference>
<proteinExistence type="inferred from homology"/>
<evidence type="ECO:0000256" key="5">
    <source>
        <dbReference type="ARBA" id="ARBA00023204"/>
    </source>
</evidence>
<keyword evidence="3 6" id="KW-0238">DNA-binding</keyword>
<dbReference type="InterPro" id="IPR013849">
    <property type="entry name" value="DNA_helicase_Holl-junc_RuvA_I"/>
</dbReference>
<dbReference type="Gene3D" id="2.40.50.140">
    <property type="entry name" value="Nucleic acid-binding proteins"/>
    <property type="match status" value="1"/>
</dbReference>
<dbReference type="Pfam" id="PF14520">
    <property type="entry name" value="HHH_5"/>
    <property type="match status" value="1"/>
</dbReference>
<name>A0A1F6X1P6_9BACT</name>
<keyword evidence="8" id="KW-0067">ATP-binding</keyword>
<dbReference type="GO" id="GO:0006281">
    <property type="term" value="P:DNA repair"/>
    <property type="evidence" value="ECO:0007669"/>
    <property type="project" value="UniProtKB-UniRule"/>
</dbReference>
<dbReference type="Gene3D" id="1.10.150.20">
    <property type="entry name" value="5' to 3' exonuclease, C-terminal subdomain"/>
    <property type="match status" value="1"/>
</dbReference>
<dbReference type="GO" id="GO:0005524">
    <property type="term" value="F:ATP binding"/>
    <property type="evidence" value="ECO:0007669"/>
    <property type="project" value="InterPro"/>
</dbReference>
<evidence type="ECO:0000256" key="4">
    <source>
        <dbReference type="ARBA" id="ARBA00023172"/>
    </source>
</evidence>
<keyword evidence="8" id="KW-0378">Hydrolase</keyword>
<keyword evidence="1 6" id="KW-0963">Cytoplasm</keyword>
<dbReference type="GO" id="GO:0048476">
    <property type="term" value="C:Holliday junction resolvase complex"/>
    <property type="evidence" value="ECO:0007669"/>
    <property type="project" value="UniProtKB-UniRule"/>
</dbReference>
<comment type="caution">
    <text evidence="6">Lacks conserved residue(s) required for the propagation of feature annotation.</text>
</comment>
<dbReference type="InterPro" id="IPR000085">
    <property type="entry name" value="RuvA"/>
</dbReference>
<evidence type="ECO:0000256" key="3">
    <source>
        <dbReference type="ARBA" id="ARBA00023125"/>
    </source>
</evidence>
<evidence type="ECO:0000256" key="2">
    <source>
        <dbReference type="ARBA" id="ARBA00022763"/>
    </source>
</evidence>
<dbReference type="Pfam" id="PF07499">
    <property type="entry name" value="RuvA_C"/>
    <property type="match status" value="1"/>
</dbReference>
<dbReference type="SUPFAM" id="SSF47781">
    <property type="entry name" value="RuvA domain 2-like"/>
    <property type="match status" value="1"/>
</dbReference>
<dbReference type="Proteomes" id="UP000185809">
    <property type="component" value="Unassembled WGS sequence"/>
</dbReference>
<dbReference type="GO" id="GO:0000400">
    <property type="term" value="F:four-way junction DNA binding"/>
    <property type="evidence" value="ECO:0007669"/>
    <property type="project" value="UniProtKB-UniRule"/>
</dbReference>
<comment type="subunit">
    <text evidence="6">Homotetramer. Forms an RuvA(8)-RuvB(12)-Holliday junction (HJ) complex. HJ DNA is sandwiched between 2 RuvA tetramers; dsDNA enters through RuvA and exits via RuvB. An RuvB hexamer assembles on each DNA strand where it exits the tetramer. Each RuvB hexamer is contacted by two RuvA subunits (via domain III) on 2 adjacent RuvB subunits; this complex drives branch migration. In the full resolvosome a probable DNA-RuvA(4)-RuvB(12)-RuvC(2) complex forms which resolves the HJ.</text>
</comment>
<dbReference type="InterPro" id="IPR011114">
    <property type="entry name" value="RuvA_C"/>
</dbReference>
<accession>A0A1F6X1P6</accession>
<keyword evidence="8" id="KW-0547">Nucleotide-binding</keyword>